<dbReference type="Gene3D" id="3.10.310.10">
    <property type="entry name" value="Diaminopimelate Epimerase, Chain A, domain 1"/>
    <property type="match status" value="2"/>
</dbReference>
<dbReference type="AlphaFoldDB" id="A0A0D1WKE1"/>
<dbReference type="HOGENOM" id="CLU_048756_1_1_1"/>
<dbReference type="PANTHER" id="PTHR13774:SF32">
    <property type="entry name" value="ANTISENSE-ENHANCING SEQUENCE 1"/>
    <property type="match status" value="1"/>
</dbReference>
<dbReference type="Pfam" id="PF02567">
    <property type="entry name" value="PhzC-PhzF"/>
    <property type="match status" value="1"/>
</dbReference>
<name>A0A0D1WKE1_EXOME</name>
<evidence type="ECO:0008006" key="3">
    <source>
        <dbReference type="Google" id="ProtNLM"/>
    </source>
</evidence>
<proteinExistence type="predicted"/>
<dbReference type="GO" id="GO:0005737">
    <property type="term" value="C:cytoplasm"/>
    <property type="evidence" value="ECO:0007669"/>
    <property type="project" value="TreeGrafter"/>
</dbReference>
<dbReference type="OMA" id="CTIAVEV"/>
<evidence type="ECO:0000313" key="1">
    <source>
        <dbReference type="EMBL" id="KIV89410.1"/>
    </source>
</evidence>
<dbReference type="GeneID" id="27324661"/>
<keyword evidence="2" id="KW-1185">Reference proteome</keyword>
<protein>
    <recommendedName>
        <fullName evidence="3">Phenazine biosynthesis protein</fullName>
    </recommendedName>
</protein>
<dbReference type="EMBL" id="KN847524">
    <property type="protein sequence ID" value="KIV89410.1"/>
    <property type="molecule type" value="Genomic_DNA"/>
</dbReference>
<organism evidence="1 2">
    <name type="scientific">Exophiala mesophila</name>
    <name type="common">Black yeast-like fungus</name>
    <dbReference type="NCBI Taxonomy" id="212818"/>
    <lineage>
        <taxon>Eukaryota</taxon>
        <taxon>Fungi</taxon>
        <taxon>Dikarya</taxon>
        <taxon>Ascomycota</taxon>
        <taxon>Pezizomycotina</taxon>
        <taxon>Eurotiomycetes</taxon>
        <taxon>Chaetothyriomycetidae</taxon>
        <taxon>Chaetothyriales</taxon>
        <taxon>Herpotrichiellaceae</taxon>
        <taxon>Exophiala</taxon>
    </lineage>
</organism>
<dbReference type="Proteomes" id="UP000054302">
    <property type="component" value="Unassembled WGS sequence"/>
</dbReference>
<dbReference type="InterPro" id="IPR003719">
    <property type="entry name" value="Phenazine_PhzF-like"/>
</dbReference>
<dbReference type="OrthoDB" id="75169at2759"/>
<gene>
    <name evidence="1" type="ORF">PV10_06816</name>
</gene>
<accession>A0A0D1WKE1</accession>
<evidence type="ECO:0000313" key="2">
    <source>
        <dbReference type="Proteomes" id="UP000054302"/>
    </source>
</evidence>
<dbReference type="SUPFAM" id="SSF54506">
    <property type="entry name" value="Diaminopimelate epimerase-like"/>
    <property type="match status" value="1"/>
</dbReference>
<dbReference type="STRING" id="212818.A0A0D1WKE1"/>
<dbReference type="RefSeq" id="XP_016220984.1">
    <property type="nucleotide sequence ID" value="XM_016371652.1"/>
</dbReference>
<sequence>MAAGPVTFVTLSVFSAEKFQGNPLAIVSVRGNGLPQARKSLIAKEFGYSETVFLHDAPGPGQPRLCEIFTETGEELPFAGHPVIGVAHYIFSFLEKASVRPDDRDSQRQTAILQTKAGKIPIFYNTYRSVAACAVPFQFHSHSYRVPFNDIIATQPHLQIAPSVERESGKSFPVVSIVKGMTFTLVDLTGSPELFADLKAAQAPEVALDQPWSPSFVGCLYYKILGRAEKEGEPTIHNIQARMISQGREDPGTGSACCALSCYLALQHQESASTENEGKEDGEVTSDAISSARDATTVEGIADGASKMSLEHKTERVVFGIQQGIELGRVCTIAVEVDVKTDAAGVRHVANIVLSGRGVMFARGELFGS</sequence>
<reference evidence="1 2" key="1">
    <citation type="submission" date="2015-01" db="EMBL/GenBank/DDBJ databases">
        <title>The Genome Sequence of Exophiala mesophila CBS40295.</title>
        <authorList>
            <consortium name="The Broad Institute Genomics Platform"/>
            <person name="Cuomo C."/>
            <person name="de Hoog S."/>
            <person name="Gorbushina A."/>
            <person name="Stielow B."/>
            <person name="Teixiera M."/>
            <person name="Abouelleil A."/>
            <person name="Chapman S.B."/>
            <person name="Priest M."/>
            <person name="Young S.K."/>
            <person name="Wortman J."/>
            <person name="Nusbaum C."/>
            <person name="Birren B."/>
        </authorList>
    </citation>
    <scope>NUCLEOTIDE SEQUENCE [LARGE SCALE GENOMIC DNA]</scope>
    <source>
        <strain evidence="1 2">CBS 40295</strain>
    </source>
</reference>
<dbReference type="GO" id="GO:0016853">
    <property type="term" value="F:isomerase activity"/>
    <property type="evidence" value="ECO:0007669"/>
    <property type="project" value="TreeGrafter"/>
</dbReference>
<dbReference type="PANTHER" id="PTHR13774">
    <property type="entry name" value="PHENAZINE BIOSYNTHESIS PROTEIN"/>
    <property type="match status" value="1"/>
</dbReference>
<dbReference type="VEuPathDB" id="FungiDB:PV10_06816"/>